<dbReference type="Proteomes" id="UP000325182">
    <property type="component" value="Unassembled WGS sequence"/>
</dbReference>
<dbReference type="AlphaFoldDB" id="A0A5D4M6D8"/>
<comment type="caution">
    <text evidence="1">The sequence shown here is derived from an EMBL/GenBank/DDBJ whole genome shotgun (WGS) entry which is preliminary data.</text>
</comment>
<dbReference type="RefSeq" id="WP_148954932.1">
    <property type="nucleotide sequence ID" value="NZ_VTEG01000022.1"/>
</dbReference>
<sequence>MRQPAERESHLLDSHRKLAFRTSNSLIEEAKSSIEQAASSIASQFSSIAKPISSIAKPISSIEHQNSSIETNWLVAKVETAGRKRVSPFR</sequence>
<evidence type="ECO:0000313" key="2">
    <source>
        <dbReference type="Proteomes" id="UP000325182"/>
    </source>
</evidence>
<dbReference type="EMBL" id="VTEG01000022">
    <property type="protein sequence ID" value="TYR97018.1"/>
    <property type="molecule type" value="Genomic_DNA"/>
</dbReference>
<organism evidence="1 2">
    <name type="scientific">Rossellomorea vietnamensis</name>
    <dbReference type="NCBI Taxonomy" id="218284"/>
    <lineage>
        <taxon>Bacteria</taxon>
        <taxon>Bacillati</taxon>
        <taxon>Bacillota</taxon>
        <taxon>Bacilli</taxon>
        <taxon>Bacillales</taxon>
        <taxon>Bacillaceae</taxon>
        <taxon>Rossellomorea</taxon>
    </lineage>
</organism>
<proteinExistence type="predicted"/>
<accession>A0A5D4M6D8</accession>
<reference evidence="1 2" key="1">
    <citation type="submission" date="2019-08" db="EMBL/GenBank/DDBJ databases">
        <title>Bacillus genomes from the desert of Cuatro Cienegas, Coahuila.</title>
        <authorList>
            <person name="Olmedo-Alvarez G."/>
        </authorList>
    </citation>
    <scope>NUCLEOTIDE SEQUENCE [LARGE SCALE GENOMIC DNA]</scope>
    <source>
        <strain evidence="1 2">CH128b_4D</strain>
    </source>
</reference>
<name>A0A5D4M6D8_9BACI</name>
<gene>
    <name evidence="1" type="ORF">FZC84_19560</name>
</gene>
<evidence type="ECO:0000313" key="1">
    <source>
        <dbReference type="EMBL" id="TYR97018.1"/>
    </source>
</evidence>
<protein>
    <submittedName>
        <fullName evidence="1">Uncharacterized protein</fullName>
    </submittedName>
</protein>